<feature type="binding site" evidence="8">
    <location>
        <position position="123"/>
    </location>
    <ligand>
        <name>substrate</name>
    </ligand>
</feature>
<comment type="miscellaneous">
    <text evidence="8">During catalysis, the active site Cys acts as a nucleophile attacking the alpha-carbonyl group of tRNA-bound glutamate with the formation of a thioester intermediate between enzyme and glutamate, and the concomitant release of tRNA(Glu). The thioester intermediate is finally reduced by direct hydride transfer from NADPH, to form the product GSA.</text>
</comment>
<dbReference type="InterPro" id="IPR015895">
    <property type="entry name" value="4pyrrol_synth_GluRdtase_N"/>
</dbReference>
<keyword evidence="5 8" id="KW-0560">Oxidoreductase</keyword>
<dbReference type="NCBIfam" id="TIGR01035">
    <property type="entry name" value="hemA"/>
    <property type="match status" value="1"/>
</dbReference>
<dbReference type="InterPro" id="IPR015896">
    <property type="entry name" value="4pyrrol_synth_GluRdtase_dimer"/>
</dbReference>
<accession>A0ABR7TAG0</accession>
<evidence type="ECO:0000256" key="4">
    <source>
        <dbReference type="ARBA" id="ARBA00022857"/>
    </source>
</evidence>
<dbReference type="Proteomes" id="UP000638836">
    <property type="component" value="Unassembled WGS sequence"/>
</dbReference>
<dbReference type="EC" id="1.2.1.70" evidence="3 8"/>
<dbReference type="HAMAP" id="MF_00087">
    <property type="entry name" value="Glu_tRNA_reductase"/>
    <property type="match status" value="1"/>
</dbReference>
<comment type="caution">
    <text evidence="13">The sequence shown here is derived from an EMBL/GenBank/DDBJ whole genome shotgun (WGS) entry which is preliminary data.</text>
</comment>
<feature type="binding site" evidence="8">
    <location>
        <begin position="192"/>
        <end position="197"/>
    </location>
    <ligand>
        <name>NADP(+)</name>
        <dbReference type="ChEBI" id="CHEBI:58349"/>
    </ligand>
</feature>
<evidence type="ECO:0000313" key="13">
    <source>
        <dbReference type="EMBL" id="MBC9824945.1"/>
    </source>
</evidence>
<dbReference type="RefSeq" id="WP_052326509.1">
    <property type="nucleotide sequence ID" value="NZ_WNJQ01000002.1"/>
</dbReference>
<evidence type="ECO:0000256" key="3">
    <source>
        <dbReference type="ARBA" id="ARBA00012970"/>
    </source>
</evidence>
<dbReference type="GO" id="GO:0008883">
    <property type="term" value="F:glutamyl-tRNA reductase activity"/>
    <property type="evidence" value="ECO:0007669"/>
    <property type="project" value="UniProtKB-EC"/>
</dbReference>
<organism evidence="13 14">
    <name type="scientific">Carnobacterium inhibens</name>
    <dbReference type="NCBI Taxonomy" id="147709"/>
    <lineage>
        <taxon>Bacteria</taxon>
        <taxon>Bacillati</taxon>
        <taxon>Bacillota</taxon>
        <taxon>Bacilli</taxon>
        <taxon>Lactobacillales</taxon>
        <taxon>Carnobacteriaceae</taxon>
        <taxon>Carnobacterium</taxon>
    </lineage>
</organism>
<dbReference type="SUPFAM" id="SSF69075">
    <property type="entry name" value="Glutamyl tRNA-reductase dimerization domain"/>
    <property type="match status" value="1"/>
</dbReference>
<evidence type="ECO:0000256" key="6">
    <source>
        <dbReference type="ARBA" id="ARBA00023244"/>
    </source>
</evidence>
<dbReference type="CDD" id="cd05213">
    <property type="entry name" value="NAD_bind_Glutamyl_tRNA_reduct"/>
    <property type="match status" value="1"/>
</dbReference>
<dbReference type="PANTHER" id="PTHR43013">
    <property type="entry name" value="GLUTAMYL-TRNA REDUCTASE"/>
    <property type="match status" value="1"/>
</dbReference>
<dbReference type="InterPro" id="IPR036453">
    <property type="entry name" value="GluRdtase_dimer_dom_sf"/>
</dbReference>
<protein>
    <recommendedName>
        <fullName evidence="3 8">Glutamyl-tRNA reductase</fullName>
        <shortName evidence="8">GluTR</shortName>
        <ecNumber evidence="3 8">1.2.1.70</ecNumber>
    </recommendedName>
</protein>
<dbReference type="SUPFAM" id="SSF69742">
    <property type="entry name" value="Glutamyl tRNA-reductase catalytic, N-terminal domain"/>
    <property type="match status" value="1"/>
</dbReference>
<dbReference type="Pfam" id="PF00745">
    <property type="entry name" value="GlutR_dimer"/>
    <property type="match status" value="1"/>
</dbReference>
<keyword evidence="6 8" id="KW-0627">Porphyrin biosynthesis</keyword>
<evidence type="ECO:0000256" key="2">
    <source>
        <dbReference type="ARBA" id="ARBA00005916"/>
    </source>
</evidence>
<feature type="domain" description="Quinate/shikimate 5-dehydrogenase/glutamyl-tRNA reductase" evidence="11">
    <location>
        <begin position="175"/>
        <end position="322"/>
    </location>
</feature>
<dbReference type="InterPro" id="IPR036291">
    <property type="entry name" value="NAD(P)-bd_dom_sf"/>
</dbReference>
<feature type="active site" description="Nucleophile" evidence="8">
    <location>
        <position position="53"/>
    </location>
</feature>
<feature type="domain" description="Glutamyl-tRNA reductase N-terminal" evidence="12">
    <location>
        <begin position="10"/>
        <end position="159"/>
    </location>
</feature>
<gene>
    <name evidence="8" type="primary">hemA</name>
    <name evidence="13" type="ORF">GLO26_03750</name>
</gene>
<dbReference type="InterPro" id="IPR036343">
    <property type="entry name" value="GluRdtase_N_sf"/>
</dbReference>
<dbReference type="EMBL" id="WNJQ01000002">
    <property type="protein sequence ID" value="MBC9824945.1"/>
    <property type="molecule type" value="Genomic_DNA"/>
</dbReference>
<dbReference type="PROSITE" id="PS00747">
    <property type="entry name" value="GLUTR"/>
    <property type="match status" value="1"/>
</dbReference>
<evidence type="ECO:0000259" key="12">
    <source>
        <dbReference type="Pfam" id="PF05201"/>
    </source>
</evidence>
<comment type="function">
    <text evidence="8">Catalyzes the NADPH-dependent reduction of glutamyl-tRNA(Glu) to glutamate 1-semialdehyde (GSA).</text>
</comment>
<feature type="domain" description="Tetrapyrrole biosynthesis glutamyl-tRNA reductase dimerisation" evidence="10">
    <location>
        <begin position="345"/>
        <end position="425"/>
    </location>
</feature>
<dbReference type="Pfam" id="PF01488">
    <property type="entry name" value="Shikimate_DH"/>
    <property type="match status" value="1"/>
</dbReference>
<evidence type="ECO:0000313" key="14">
    <source>
        <dbReference type="Proteomes" id="UP000638836"/>
    </source>
</evidence>
<sequence>MVVVKILLYGVSHKTTPIEIRENYTIEEQKVPEQLAVIKSFSGVEEAVILSTCNRTEYYLYIDQDEFKHGDMLHYLSKHTGYEISEVISTSYGKSNQDAVDHLFKVATGLDSLIIGETQILSQVKQAFALAIEQKTSGPILNSLFNKAISFSKKMHTKTNLDQLSYNPGTAAVKLCKEEWETITDKRFLLIGTGKMIRLTAKTLFYQGVTHITLTGRNEQKVNDLAHELNLWAQNSKKADQLTRYFFTADFNHLPMSLAVADGIIAATKAQHYLVTERIIEEVATIRLTKKRQLFMDLAVPRNIEPSIQYREDIQVFDMDQISFRLDEVDADKDKIVKKILADLSEEVADFKQWYQERKAVPYLQELALQTIEIKEDTLASLERKLPELTEHQLLLIDKHLQSVINQMKRKPIDSLKEFARKKSSNDPKDTKNELKSFARALGFSVEIENTEESPEVLAIESEEISIERN</sequence>
<comment type="pathway">
    <text evidence="1 8 9">Porphyrin-containing compound metabolism; protoporphyrin-IX biosynthesis; 5-aminolevulinate from L-glutamyl-tRNA(Glu): step 1/2.</text>
</comment>
<proteinExistence type="inferred from homology"/>
<evidence type="ECO:0000259" key="10">
    <source>
        <dbReference type="Pfam" id="PF00745"/>
    </source>
</evidence>
<evidence type="ECO:0000256" key="9">
    <source>
        <dbReference type="RuleBase" id="RU000584"/>
    </source>
</evidence>
<comment type="subunit">
    <text evidence="8">Homodimer.</text>
</comment>
<feature type="binding site" evidence="8">
    <location>
        <begin position="117"/>
        <end position="119"/>
    </location>
    <ligand>
        <name>substrate</name>
    </ligand>
</feature>
<dbReference type="PANTHER" id="PTHR43013:SF1">
    <property type="entry name" value="GLUTAMYL-TRNA REDUCTASE"/>
    <property type="match status" value="1"/>
</dbReference>
<dbReference type="Gene3D" id="3.30.460.30">
    <property type="entry name" value="Glutamyl-tRNA reductase, N-terminal domain"/>
    <property type="match status" value="1"/>
</dbReference>
<evidence type="ECO:0000256" key="1">
    <source>
        <dbReference type="ARBA" id="ARBA00005059"/>
    </source>
</evidence>
<feature type="binding site" evidence="8">
    <location>
        <begin position="52"/>
        <end position="55"/>
    </location>
    <ligand>
        <name>substrate</name>
    </ligand>
</feature>
<dbReference type="InterPro" id="IPR018214">
    <property type="entry name" value="GluRdtase_CS"/>
</dbReference>
<evidence type="ECO:0000259" key="11">
    <source>
        <dbReference type="Pfam" id="PF01488"/>
    </source>
</evidence>
<reference evidence="13 14" key="1">
    <citation type="journal article" date="2020" name="Microorganisms">
        <title>New Insight into Antimicrobial Compounds from Food and Marine-Sourced Carnobacterium Species through Phenotype and Genome Analyses.</title>
        <authorList>
            <person name="Begrem S."/>
            <person name="Ivaniuk F."/>
            <person name="Gigout-Chevalier F."/>
            <person name="Kolypczuk L."/>
            <person name="Bonnetot S."/>
            <person name="Leroi F."/>
            <person name="Grovel O."/>
            <person name="Delbarre-Ladrat C."/>
            <person name="Passerini D."/>
        </authorList>
    </citation>
    <scope>NUCLEOTIDE SEQUENCE [LARGE SCALE GENOMIC DNA]</scope>
    <source>
        <strain evidence="13 14">MIP2551</strain>
    </source>
</reference>
<evidence type="ECO:0000256" key="7">
    <source>
        <dbReference type="ARBA" id="ARBA00047464"/>
    </source>
</evidence>
<dbReference type="InterPro" id="IPR006151">
    <property type="entry name" value="Shikm_DH/Glu-tRNA_Rdtase"/>
</dbReference>
<keyword evidence="4 8" id="KW-0521">NADP</keyword>
<dbReference type="Pfam" id="PF05201">
    <property type="entry name" value="GlutR_N"/>
    <property type="match status" value="1"/>
</dbReference>
<dbReference type="Gene3D" id="3.40.50.720">
    <property type="entry name" value="NAD(P)-binding Rossmann-like Domain"/>
    <property type="match status" value="1"/>
</dbReference>
<comment type="catalytic activity">
    <reaction evidence="7 8 9">
        <text>(S)-4-amino-5-oxopentanoate + tRNA(Glu) + NADP(+) = L-glutamyl-tRNA(Glu) + NADPH + H(+)</text>
        <dbReference type="Rhea" id="RHEA:12344"/>
        <dbReference type="Rhea" id="RHEA-COMP:9663"/>
        <dbReference type="Rhea" id="RHEA-COMP:9680"/>
        <dbReference type="ChEBI" id="CHEBI:15378"/>
        <dbReference type="ChEBI" id="CHEBI:57501"/>
        <dbReference type="ChEBI" id="CHEBI:57783"/>
        <dbReference type="ChEBI" id="CHEBI:58349"/>
        <dbReference type="ChEBI" id="CHEBI:78442"/>
        <dbReference type="ChEBI" id="CHEBI:78520"/>
        <dbReference type="EC" id="1.2.1.70"/>
    </reaction>
</comment>
<evidence type="ECO:0000256" key="8">
    <source>
        <dbReference type="HAMAP-Rule" id="MF_00087"/>
    </source>
</evidence>
<name>A0ABR7TAG0_9LACT</name>
<feature type="binding site" evidence="8">
    <location>
        <position position="112"/>
    </location>
    <ligand>
        <name>substrate</name>
    </ligand>
</feature>
<dbReference type="PIRSF" id="PIRSF000445">
    <property type="entry name" value="4pyrrol_synth_GluRdtase"/>
    <property type="match status" value="1"/>
</dbReference>
<dbReference type="InterPro" id="IPR000343">
    <property type="entry name" value="4pyrrol_synth_GluRdtase"/>
</dbReference>
<dbReference type="SUPFAM" id="SSF51735">
    <property type="entry name" value="NAD(P)-binding Rossmann-fold domains"/>
    <property type="match status" value="1"/>
</dbReference>
<comment type="similarity">
    <text evidence="2 8 9">Belongs to the glutamyl-tRNA reductase family.</text>
</comment>
<feature type="site" description="Important for activity" evidence="8">
    <location>
        <position position="102"/>
    </location>
</feature>
<comment type="domain">
    <text evidence="8">Possesses an unusual extended V-shaped dimeric structure with each monomer consisting of three distinct domains arranged along a curved 'spinal' alpha-helix. The N-terminal catalytic domain specifically recognizes the glutamate moiety of the substrate. The second domain is the NADPH-binding domain, and the third C-terminal domain is responsible for dimerization.</text>
</comment>
<evidence type="ECO:0000256" key="5">
    <source>
        <dbReference type="ARBA" id="ARBA00023002"/>
    </source>
</evidence>
<keyword evidence="14" id="KW-1185">Reference proteome</keyword>